<reference evidence="1 2" key="1">
    <citation type="journal article" date="2014" name="PLoS ONE">
        <title>Global Analysis of Gene Expression Profiles in Physic Nut (Jatropha curcas L.) Seedlings Exposed to Salt Stress.</title>
        <authorList>
            <person name="Zhang L."/>
            <person name="Zhang C."/>
            <person name="Wu P."/>
            <person name="Chen Y."/>
            <person name="Li M."/>
            <person name="Jiang H."/>
            <person name="Wu G."/>
        </authorList>
    </citation>
    <scope>NUCLEOTIDE SEQUENCE [LARGE SCALE GENOMIC DNA]</scope>
    <source>
        <strain evidence="2">cv. GZQX0401</strain>
        <tissue evidence="1">Young leaves</tissue>
    </source>
</reference>
<organism evidence="1 2">
    <name type="scientific">Jatropha curcas</name>
    <name type="common">Barbados nut</name>
    <dbReference type="NCBI Taxonomy" id="180498"/>
    <lineage>
        <taxon>Eukaryota</taxon>
        <taxon>Viridiplantae</taxon>
        <taxon>Streptophyta</taxon>
        <taxon>Embryophyta</taxon>
        <taxon>Tracheophyta</taxon>
        <taxon>Spermatophyta</taxon>
        <taxon>Magnoliopsida</taxon>
        <taxon>eudicotyledons</taxon>
        <taxon>Gunneridae</taxon>
        <taxon>Pentapetalae</taxon>
        <taxon>rosids</taxon>
        <taxon>fabids</taxon>
        <taxon>Malpighiales</taxon>
        <taxon>Euphorbiaceae</taxon>
        <taxon>Crotonoideae</taxon>
        <taxon>Jatropheae</taxon>
        <taxon>Jatropha</taxon>
    </lineage>
</organism>
<evidence type="ECO:0000313" key="1">
    <source>
        <dbReference type="EMBL" id="KDP27387.1"/>
    </source>
</evidence>
<protein>
    <submittedName>
        <fullName evidence="1">Uncharacterized protein</fullName>
    </submittedName>
</protein>
<name>A0A067JU20_JATCU</name>
<gene>
    <name evidence="1" type="ORF">JCGZ_20211</name>
</gene>
<dbReference type="Proteomes" id="UP000027138">
    <property type="component" value="Unassembled WGS sequence"/>
</dbReference>
<sequence>MGDSSISIFEIEKLVEKIVAASLEKLLRTDRGKDHVVIEDDEAKGESEKKEHVDDTWQDEEFFAKEVPIKKSKYEPVISEKFVKLDKRLEKLHVFMKSKGMDRYVDMDDDEDEELELKNTIPLTYKMPKV</sequence>
<accession>A0A067JU20</accession>
<dbReference type="EMBL" id="KK914848">
    <property type="protein sequence ID" value="KDP27387.1"/>
    <property type="molecule type" value="Genomic_DNA"/>
</dbReference>
<proteinExistence type="predicted"/>
<dbReference type="AlphaFoldDB" id="A0A067JU20"/>
<keyword evidence="2" id="KW-1185">Reference proteome</keyword>
<evidence type="ECO:0000313" key="2">
    <source>
        <dbReference type="Proteomes" id="UP000027138"/>
    </source>
</evidence>